<evidence type="ECO:0000256" key="1">
    <source>
        <dbReference type="ARBA" id="ARBA00022737"/>
    </source>
</evidence>
<dbReference type="PANTHER" id="PTHR24171:SF9">
    <property type="entry name" value="ANKYRIN REPEAT DOMAIN-CONTAINING PROTEIN 39"/>
    <property type="match status" value="1"/>
</dbReference>
<dbReference type="AlphaFoldDB" id="A0A8S3XDU1"/>
<dbReference type="PROSITE" id="PS50297">
    <property type="entry name" value="ANK_REP_REGION"/>
    <property type="match status" value="1"/>
</dbReference>
<dbReference type="Pfam" id="PF12796">
    <property type="entry name" value="Ank_2"/>
    <property type="match status" value="1"/>
</dbReference>
<dbReference type="InterPro" id="IPR002110">
    <property type="entry name" value="Ankyrin_rpt"/>
</dbReference>
<dbReference type="OrthoDB" id="194358at2759"/>
<dbReference type="PANTHER" id="PTHR24171">
    <property type="entry name" value="ANKYRIN REPEAT DOMAIN-CONTAINING PROTEIN 39-RELATED"/>
    <property type="match status" value="1"/>
</dbReference>
<comment type="caution">
    <text evidence="4">The sequence shown here is derived from an EMBL/GenBank/DDBJ whole genome shotgun (WGS) entry which is preliminary data.</text>
</comment>
<dbReference type="EMBL" id="CAJQZP010001123">
    <property type="protein sequence ID" value="CAG5017250.1"/>
    <property type="molecule type" value="Genomic_DNA"/>
</dbReference>
<dbReference type="SMART" id="SM00248">
    <property type="entry name" value="ANK"/>
    <property type="match status" value="3"/>
</dbReference>
<feature type="repeat" description="ANK" evidence="3">
    <location>
        <begin position="215"/>
        <end position="247"/>
    </location>
</feature>
<gene>
    <name evidence="4" type="ORF">PAPOLLO_LOCUS16640</name>
</gene>
<evidence type="ECO:0000313" key="5">
    <source>
        <dbReference type="Proteomes" id="UP000691718"/>
    </source>
</evidence>
<evidence type="ECO:0000256" key="3">
    <source>
        <dbReference type="PROSITE-ProRule" id="PRU00023"/>
    </source>
</evidence>
<feature type="repeat" description="ANK" evidence="3">
    <location>
        <begin position="248"/>
        <end position="280"/>
    </location>
</feature>
<evidence type="ECO:0000313" key="4">
    <source>
        <dbReference type="EMBL" id="CAG5017250.1"/>
    </source>
</evidence>
<name>A0A8S3XDU1_PARAO</name>
<sequence length="314" mass="34979">MNLEKLLRDKFMCWKPPPPEVLSRSKCDVTLAWELGEPFGFLGNQLLYKIEKQDKIPPWVLVYSGGKTMETIGNLAPLHPHKFRLKVILKASAVPFLVVNALNYYVDVEVLNNKLQEIGNIKSEKERKGIDYETNKSKNMMKWLESQWSEEVWTSTDTDGASAVCFCMAVRCGYIKQIKSANSISLTLALFLKGDINTVRFLLQAGAEVNQALTAGQTPLHLAVLEGHLAIIDLLLEKAADFQARDINGLSVEHYAVDSRNLEVVQYILDKDGDVKGADTEMIEELISRGSSINVTDRAGLTIAAAARLLKDNV</sequence>
<dbReference type="PROSITE" id="PS50088">
    <property type="entry name" value="ANK_REPEAT"/>
    <property type="match status" value="2"/>
</dbReference>
<accession>A0A8S3XDU1</accession>
<keyword evidence="5" id="KW-1185">Reference proteome</keyword>
<proteinExistence type="predicted"/>
<protein>
    <submittedName>
        <fullName evidence="4">(apollo) hypothetical protein</fullName>
    </submittedName>
</protein>
<evidence type="ECO:0000256" key="2">
    <source>
        <dbReference type="ARBA" id="ARBA00023043"/>
    </source>
</evidence>
<reference evidence="4" key="1">
    <citation type="submission" date="2021-04" db="EMBL/GenBank/DDBJ databases">
        <authorList>
            <person name="Tunstrom K."/>
        </authorList>
    </citation>
    <scope>NUCLEOTIDE SEQUENCE</scope>
</reference>
<dbReference type="Proteomes" id="UP000691718">
    <property type="component" value="Unassembled WGS sequence"/>
</dbReference>
<organism evidence="4 5">
    <name type="scientific">Parnassius apollo</name>
    <name type="common">Apollo butterfly</name>
    <name type="synonym">Papilio apollo</name>
    <dbReference type="NCBI Taxonomy" id="110799"/>
    <lineage>
        <taxon>Eukaryota</taxon>
        <taxon>Metazoa</taxon>
        <taxon>Ecdysozoa</taxon>
        <taxon>Arthropoda</taxon>
        <taxon>Hexapoda</taxon>
        <taxon>Insecta</taxon>
        <taxon>Pterygota</taxon>
        <taxon>Neoptera</taxon>
        <taxon>Endopterygota</taxon>
        <taxon>Lepidoptera</taxon>
        <taxon>Glossata</taxon>
        <taxon>Ditrysia</taxon>
        <taxon>Papilionoidea</taxon>
        <taxon>Papilionidae</taxon>
        <taxon>Parnassiinae</taxon>
        <taxon>Parnassini</taxon>
        <taxon>Parnassius</taxon>
        <taxon>Parnassius</taxon>
    </lineage>
</organism>
<keyword evidence="1" id="KW-0677">Repeat</keyword>
<keyword evidence="2 3" id="KW-0040">ANK repeat</keyword>